<evidence type="ECO:0000313" key="2">
    <source>
        <dbReference type="EMBL" id="QEC66662.1"/>
    </source>
</evidence>
<dbReference type="InterPro" id="IPR013783">
    <property type="entry name" value="Ig-like_fold"/>
</dbReference>
<keyword evidence="3" id="KW-1185">Reference proteome</keyword>
<organism evidence="2 3">
    <name type="scientific">Panacibacter ginsenosidivorans</name>
    <dbReference type="NCBI Taxonomy" id="1813871"/>
    <lineage>
        <taxon>Bacteria</taxon>
        <taxon>Pseudomonadati</taxon>
        <taxon>Bacteroidota</taxon>
        <taxon>Chitinophagia</taxon>
        <taxon>Chitinophagales</taxon>
        <taxon>Chitinophagaceae</taxon>
        <taxon>Panacibacter</taxon>
    </lineage>
</organism>
<proteinExistence type="predicted"/>
<sequence>MAFKQDRDGYKRFTISMSQIKTIIINFQINSQLKTYVMKKTLLIVVLLVSTHQLFAFSTQGKWRWRKDDGTEKTATWIAAENTAITINNTNDLLRLRISLYNDPANPGGFLDGAQLQDSSDLPGAKWDTVRTTARNNPFMFAGTSPNLTDLEKTTNQMTGEGSGLTFTRGRVLVSTEFFPSFTINEGEQTEYEFCIKATSNIQAGTTYYFRVAAAEYPAGLVFPTLSTAEVLPIHLNNFKVEADNNHVKVTWTTTSEINNDHFEVERSTDAINWKTVATIKGSGTSSIAHSYSALDVSPVKGNNYYRIKQYDLNGKSFISDVRSIKMFVDNSLLTVYPNPAKAVINFILRDYTGNNIVATLTNNSGRIIHQENIKAVQANVKYALNMKQQPAPGIYILQLKGEGLSESIRVVVQ</sequence>
<dbReference type="KEGG" id="pgin:FRZ67_04865"/>
<protein>
    <submittedName>
        <fullName evidence="2">T9SS type A sorting domain-containing protein</fullName>
    </submittedName>
</protein>
<dbReference type="Pfam" id="PF18962">
    <property type="entry name" value="Por_Secre_tail"/>
    <property type="match status" value="1"/>
</dbReference>
<dbReference type="AlphaFoldDB" id="A0A5B8V606"/>
<dbReference type="Proteomes" id="UP000321533">
    <property type="component" value="Chromosome"/>
</dbReference>
<evidence type="ECO:0000259" key="1">
    <source>
        <dbReference type="Pfam" id="PF18962"/>
    </source>
</evidence>
<gene>
    <name evidence="2" type="ORF">FRZ67_04865</name>
</gene>
<accession>A0A5B8V606</accession>
<dbReference type="InterPro" id="IPR026444">
    <property type="entry name" value="Secre_tail"/>
</dbReference>
<evidence type="ECO:0000313" key="3">
    <source>
        <dbReference type="Proteomes" id="UP000321533"/>
    </source>
</evidence>
<name>A0A5B8V606_9BACT</name>
<dbReference type="EMBL" id="CP042435">
    <property type="protein sequence ID" value="QEC66662.1"/>
    <property type="molecule type" value="Genomic_DNA"/>
</dbReference>
<feature type="domain" description="Secretion system C-terminal sorting" evidence="1">
    <location>
        <begin position="336"/>
        <end position="408"/>
    </location>
</feature>
<dbReference type="NCBIfam" id="TIGR04183">
    <property type="entry name" value="Por_Secre_tail"/>
    <property type="match status" value="1"/>
</dbReference>
<reference evidence="2 3" key="1">
    <citation type="journal article" date="2016" name="Int. J. Syst. Evol. Microbiol.">
        <title>Panacibacter ginsenosidivorans gen. nov., sp. nov., with ginsenoside converting activity isolated from soil of a ginseng field.</title>
        <authorList>
            <person name="Siddiqi M.Z."/>
            <person name="Muhammad Shafi S."/>
            <person name="Choi K.D."/>
            <person name="Im W.T."/>
        </authorList>
    </citation>
    <scope>NUCLEOTIDE SEQUENCE [LARGE SCALE GENOMIC DNA]</scope>
    <source>
        <strain evidence="2 3">Gsoil1550</strain>
    </source>
</reference>
<dbReference type="Gene3D" id="2.60.40.10">
    <property type="entry name" value="Immunoglobulins"/>
    <property type="match status" value="1"/>
</dbReference>